<evidence type="ECO:0000313" key="3">
    <source>
        <dbReference type="EMBL" id="PIL32483.1"/>
    </source>
</evidence>
<organism evidence="3 4">
    <name type="scientific">Ganoderma sinense ZZ0214-1</name>
    <dbReference type="NCBI Taxonomy" id="1077348"/>
    <lineage>
        <taxon>Eukaryota</taxon>
        <taxon>Fungi</taxon>
        <taxon>Dikarya</taxon>
        <taxon>Basidiomycota</taxon>
        <taxon>Agaricomycotina</taxon>
        <taxon>Agaricomycetes</taxon>
        <taxon>Polyporales</taxon>
        <taxon>Polyporaceae</taxon>
        <taxon>Ganoderma</taxon>
    </lineage>
</organism>
<dbReference type="InterPro" id="IPR011009">
    <property type="entry name" value="Kinase-like_dom_sf"/>
</dbReference>
<gene>
    <name evidence="3" type="ORF">GSI_05186</name>
</gene>
<dbReference type="PANTHER" id="PTHR38248:SF2">
    <property type="entry name" value="FUNK1 11"/>
    <property type="match status" value="1"/>
</dbReference>
<feature type="domain" description="Fungal-type protein kinase" evidence="2">
    <location>
        <begin position="440"/>
        <end position="725"/>
    </location>
</feature>
<dbReference type="SUPFAM" id="SSF56112">
    <property type="entry name" value="Protein kinase-like (PK-like)"/>
    <property type="match status" value="1"/>
</dbReference>
<reference evidence="3 4" key="1">
    <citation type="journal article" date="2015" name="Sci. Rep.">
        <title>Chromosome-level genome map provides insights into diverse defense mechanisms in the medicinal fungus Ganoderma sinense.</title>
        <authorList>
            <person name="Zhu Y."/>
            <person name="Xu J."/>
            <person name="Sun C."/>
            <person name="Zhou S."/>
            <person name="Xu H."/>
            <person name="Nelson D.R."/>
            <person name="Qian J."/>
            <person name="Song J."/>
            <person name="Luo H."/>
            <person name="Xiang L."/>
            <person name="Li Y."/>
            <person name="Xu Z."/>
            <person name="Ji A."/>
            <person name="Wang L."/>
            <person name="Lu S."/>
            <person name="Hayward A."/>
            <person name="Sun W."/>
            <person name="Li X."/>
            <person name="Schwartz D.C."/>
            <person name="Wang Y."/>
            <person name="Chen S."/>
        </authorList>
    </citation>
    <scope>NUCLEOTIDE SEQUENCE [LARGE SCALE GENOMIC DNA]</scope>
    <source>
        <strain evidence="3 4">ZZ0214-1</strain>
    </source>
</reference>
<feature type="compositionally biased region" description="Acidic residues" evidence="1">
    <location>
        <begin position="196"/>
        <end position="263"/>
    </location>
</feature>
<keyword evidence="4" id="KW-1185">Reference proteome</keyword>
<feature type="region of interest" description="Disordered" evidence="1">
    <location>
        <begin position="924"/>
        <end position="949"/>
    </location>
</feature>
<dbReference type="AlphaFoldDB" id="A0A2G8SFG0"/>
<dbReference type="PANTHER" id="PTHR38248">
    <property type="entry name" value="FUNK1 6"/>
    <property type="match status" value="1"/>
</dbReference>
<dbReference type="EMBL" id="AYKW01000010">
    <property type="protein sequence ID" value="PIL32483.1"/>
    <property type="molecule type" value="Genomic_DNA"/>
</dbReference>
<dbReference type="InterPro" id="IPR040976">
    <property type="entry name" value="Pkinase_fungal"/>
</dbReference>
<dbReference type="OrthoDB" id="2748441at2759"/>
<protein>
    <recommendedName>
        <fullName evidence="2">Fungal-type protein kinase domain-containing protein</fullName>
    </recommendedName>
</protein>
<feature type="region of interest" description="Disordered" evidence="1">
    <location>
        <begin position="118"/>
        <end position="147"/>
    </location>
</feature>
<name>A0A2G8SFG0_9APHY</name>
<feature type="domain" description="Fungal-type protein kinase" evidence="2">
    <location>
        <begin position="290"/>
        <end position="358"/>
    </location>
</feature>
<sequence length="949" mass="106846">MAGNIPGEPQESPRISRKLPSLINSVGKVTLPQYRAQSILDIAGRVVQADSVDHFLDELLPYPASCKRSLRIPKRPRIDPSNNPFRTLKNAGNMSEEKVVKLFAAALKKHELTPGMGLGRCQYKPDKRRLSRKRKRKRKGREDVPKVDMLRQKIDAALFRERYLPKDGRPHWPDQGVPVEFKGGKLGVALDAFQDQEDDSVEEEGEQDEAEEPQDEDDVAEEDEVEDLLDVEDEDEDSGSESGSDDESGSDSDSGESDDEESPTLDTPPLEPRATTRKEVRGQLTTYSELLQLIQHRVAVFMLLILGRRFRLLRWDRAGVIVTKSVDYFKDPDGLCEFLWRVSHLSDAALGFDPSAIRLSASDPEWDDMDQHAVARKSDVDSTPRVLKLNELPLPASAPGTATAVQPYFVFDYVRKMFKKSIADPRWPRFKLRVSVGPGKTRNFLVGQPVFAANGAVGRATRGYVAVDCETGRFVWLKDSWRAAYEGVEQEGLILQRLNKESSIKDVPTLVCHGDVFGQRTLTAAWWERANPLPPSNDTESSAPQTQGRGSETNPGGQRGVKRREREEESSDSVLDQSGDAAKLREGCRIRHHQHYRLVVNEVGMPLKQFQSAPQLVYLLLDCLTTHHLAATCPNLHILHRDISDSNIIILPKVAASRNNTWILDWTGILTDWETSRPIDKQPGAGARQPEHTGSWQFTSVNLLNHEKGVKIQDELESIFLILVYYSIRYLKSSISDREAVAAFLDEVFDCFTVKDGKIKCGQRKYTVMRHGKLEYYNPNQGLERVMFSRNGSPLDHLIAEILMRFSANYKAMKYDSWAADKSRKSAEAPPPPRVLYKGVQLVYDLDKHAELDDGPDADKYEAALGPQLLSSFAGDIPPEPTKEERDIGADVWRHRWMAWMFRRSLRMPGWESIVRAKKDRVPRGWVSPHPPIPHDVSAGGAASVTSSK</sequence>
<feature type="compositionally biased region" description="Low complexity" evidence="1">
    <location>
        <begin position="937"/>
        <end position="949"/>
    </location>
</feature>
<feature type="compositionally biased region" description="Basic residues" evidence="1">
    <location>
        <begin position="126"/>
        <end position="139"/>
    </location>
</feature>
<evidence type="ECO:0000256" key="1">
    <source>
        <dbReference type="SAM" id="MobiDB-lite"/>
    </source>
</evidence>
<accession>A0A2G8SFG0</accession>
<evidence type="ECO:0000259" key="2">
    <source>
        <dbReference type="Pfam" id="PF17667"/>
    </source>
</evidence>
<proteinExistence type="predicted"/>
<evidence type="ECO:0000313" key="4">
    <source>
        <dbReference type="Proteomes" id="UP000230002"/>
    </source>
</evidence>
<dbReference type="Pfam" id="PF17667">
    <property type="entry name" value="Pkinase_fungal"/>
    <property type="match status" value="2"/>
</dbReference>
<feature type="region of interest" description="Disordered" evidence="1">
    <location>
        <begin position="196"/>
        <end position="278"/>
    </location>
</feature>
<comment type="caution">
    <text evidence="3">The sequence shown here is derived from an EMBL/GenBank/DDBJ whole genome shotgun (WGS) entry which is preliminary data.</text>
</comment>
<feature type="compositionally biased region" description="Polar residues" evidence="1">
    <location>
        <begin position="536"/>
        <end position="556"/>
    </location>
</feature>
<dbReference type="Proteomes" id="UP000230002">
    <property type="component" value="Unassembled WGS sequence"/>
</dbReference>
<feature type="region of interest" description="Disordered" evidence="1">
    <location>
        <begin position="530"/>
        <end position="578"/>
    </location>
</feature>